<keyword evidence="4" id="KW-0479">Metal-binding</keyword>
<evidence type="ECO:0000256" key="6">
    <source>
        <dbReference type="ARBA" id="ARBA00022786"/>
    </source>
</evidence>
<dbReference type="GO" id="GO:0016874">
    <property type="term" value="F:ligase activity"/>
    <property type="evidence" value="ECO:0007669"/>
    <property type="project" value="UniProtKB-KW"/>
</dbReference>
<organism evidence="10 11">
    <name type="scientific">Lithospermum erythrorhizon</name>
    <name type="common">Purple gromwell</name>
    <name type="synonym">Lithospermum officinale var. erythrorhizon</name>
    <dbReference type="NCBI Taxonomy" id="34254"/>
    <lineage>
        <taxon>Eukaryota</taxon>
        <taxon>Viridiplantae</taxon>
        <taxon>Streptophyta</taxon>
        <taxon>Embryophyta</taxon>
        <taxon>Tracheophyta</taxon>
        <taxon>Spermatophyta</taxon>
        <taxon>Magnoliopsida</taxon>
        <taxon>eudicotyledons</taxon>
        <taxon>Gunneridae</taxon>
        <taxon>Pentapetalae</taxon>
        <taxon>asterids</taxon>
        <taxon>lamiids</taxon>
        <taxon>Boraginales</taxon>
        <taxon>Boraginaceae</taxon>
        <taxon>Boraginoideae</taxon>
        <taxon>Lithospermeae</taxon>
        <taxon>Lithospermum</taxon>
    </lineage>
</organism>
<evidence type="ECO:0000256" key="7">
    <source>
        <dbReference type="ARBA" id="ARBA00022833"/>
    </source>
</evidence>
<evidence type="ECO:0000256" key="3">
    <source>
        <dbReference type="ARBA" id="ARBA00022679"/>
    </source>
</evidence>
<dbReference type="GO" id="GO:0008270">
    <property type="term" value="F:zinc ion binding"/>
    <property type="evidence" value="ECO:0007669"/>
    <property type="project" value="UniProtKB-KW"/>
</dbReference>
<keyword evidence="7" id="KW-0862">Zinc</keyword>
<evidence type="ECO:0000256" key="2">
    <source>
        <dbReference type="ARBA" id="ARBA00012483"/>
    </source>
</evidence>
<dbReference type="PROSITE" id="PS50089">
    <property type="entry name" value="ZF_RING_2"/>
    <property type="match status" value="1"/>
</dbReference>
<dbReference type="AlphaFoldDB" id="A0AAV3PTZ9"/>
<reference evidence="10 11" key="1">
    <citation type="submission" date="2024-01" db="EMBL/GenBank/DDBJ databases">
        <title>The complete chloroplast genome sequence of Lithospermum erythrorhizon: insights into the phylogenetic relationship among Boraginaceae species and the maternal lineages of purple gromwells.</title>
        <authorList>
            <person name="Okada T."/>
            <person name="Watanabe K."/>
        </authorList>
    </citation>
    <scope>NUCLEOTIDE SEQUENCE [LARGE SCALE GENOMIC DNA]</scope>
</reference>
<dbReference type="EC" id="2.3.2.27" evidence="2"/>
<keyword evidence="11" id="KW-1185">Reference proteome</keyword>
<dbReference type="SMART" id="SM00184">
    <property type="entry name" value="RING"/>
    <property type="match status" value="1"/>
</dbReference>
<keyword evidence="3" id="KW-0808">Transferase</keyword>
<dbReference type="SUPFAM" id="SSF57850">
    <property type="entry name" value="RING/U-box"/>
    <property type="match status" value="1"/>
</dbReference>
<dbReference type="EMBL" id="BAABME010018843">
    <property type="protein sequence ID" value="GAA0155204.1"/>
    <property type="molecule type" value="Genomic_DNA"/>
</dbReference>
<comment type="caution">
    <text evidence="10">The sequence shown here is derived from an EMBL/GenBank/DDBJ whole genome shotgun (WGS) entry which is preliminary data.</text>
</comment>
<evidence type="ECO:0000256" key="4">
    <source>
        <dbReference type="ARBA" id="ARBA00022723"/>
    </source>
</evidence>
<comment type="catalytic activity">
    <reaction evidence="1">
        <text>S-ubiquitinyl-[E2 ubiquitin-conjugating enzyme]-L-cysteine + [acceptor protein]-L-lysine = [E2 ubiquitin-conjugating enzyme]-L-cysteine + N(6)-ubiquitinyl-[acceptor protein]-L-lysine.</text>
        <dbReference type="EC" id="2.3.2.27"/>
    </reaction>
</comment>
<sequence>MQNIPTGGTPPQNWIVPNQQGLTQFSYQALLPDYRNQRDHFPVIPSTLGEGDLPAPTNGYFTVEARQRLVRQLRNTAQRGNNRRAQNVTIEVAEHDRHRDMRLDIDNMSYEELLALEERIGNVCTGLSDEVIMRSMKQRKHLPVNSSSTSEPCCICQEEFVAGDEIGATVCEHEFHFKCIKEWLSQKNVCPICKKTALNT</sequence>
<gene>
    <name evidence="10" type="ORF">LIER_38044</name>
</gene>
<proteinExistence type="predicted"/>
<dbReference type="InterPro" id="IPR001841">
    <property type="entry name" value="Znf_RING"/>
</dbReference>
<accession>A0AAV3PTZ9</accession>
<dbReference type="Pfam" id="PF13639">
    <property type="entry name" value="zf-RING_2"/>
    <property type="match status" value="1"/>
</dbReference>
<feature type="domain" description="RING-type" evidence="9">
    <location>
        <begin position="153"/>
        <end position="194"/>
    </location>
</feature>
<name>A0AAV3PTZ9_LITER</name>
<evidence type="ECO:0000256" key="8">
    <source>
        <dbReference type="PROSITE-ProRule" id="PRU00175"/>
    </source>
</evidence>
<dbReference type="GO" id="GO:0061630">
    <property type="term" value="F:ubiquitin protein ligase activity"/>
    <property type="evidence" value="ECO:0007669"/>
    <property type="project" value="UniProtKB-EC"/>
</dbReference>
<protein>
    <recommendedName>
        <fullName evidence="2">RING-type E3 ubiquitin transferase</fullName>
        <ecNumber evidence="2">2.3.2.27</ecNumber>
    </recommendedName>
</protein>
<evidence type="ECO:0000256" key="1">
    <source>
        <dbReference type="ARBA" id="ARBA00000900"/>
    </source>
</evidence>
<evidence type="ECO:0000313" key="11">
    <source>
        <dbReference type="Proteomes" id="UP001454036"/>
    </source>
</evidence>
<dbReference type="Proteomes" id="UP001454036">
    <property type="component" value="Unassembled WGS sequence"/>
</dbReference>
<evidence type="ECO:0000259" key="9">
    <source>
        <dbReference type="PROSITE" id="PS50089"/>
    </source>
</evidence>
<keyword evidence="5 8" id="KW-0863">Zinc-finger</keyword>
<evidence type="ECO:0000313" key="10">
    <source>
        <dbReference type="EMBL" id="GAA0155204.1"/>
    </source>
</evidence>
<keyword evidence="6" id="KW-0833">Ubl conjugation pathway</keyword>
<dbReference type="InterPro" id="IPR013083">
    <property type="entry name" value="Znf_RING/FYVE/PHD"/>
</dbReference>
<dbReference type="Gene3D" id="3.30.40.10">
    <property type="entry name" value="Zinc/RING finger domain, C3HC4 (zinc finger)"/>
    <property type="match status" value="1"/>
</dbReference>
<dbReference type="InterPro" id="IPR045191">
    <property type="entry name" value="MBR1/2-like"/>
</dbReference>
<evidence type="ECO:0000256" key="5">
    <source>
        <dbReference type="ARBA" id="ARBA00022771"/>
    </source>
</evidence>
<keyword evidence="10" id="KW-0436">Ligase</keyword>
<dbReference type="PANTHER" id="PTHR22937">
    <property type="entry name" value="E3 UBIQUITIN-PROTEIN LIGASE RNF165"/>
    <property type="match status" value="1"/>
</dbReference>
<dbReference type="PANTHER" id="PTHR22937:SF224">
    <property type="entry name" value="E3 UBIQUITIN-PROTEIN LIGASE MBR1-RELATED"/>
    <property type="match status" value="1"/>
</dbReference>